<evidence type="ECO:0000313" key="1">
    <source>
        <dbReference type="EMBL" id="CAA9451329.1"/>
    </source>
</evidence>
<gene>
    <name evidence="1" type="ORF">AVDCRST_MAG37-2366</name>
</gene>
<dbReference type="EMBL" id="CADCVD010000116">
    <property type="protein sequence ID" value="CAA9451329.1"/>
    <property type="molecule type" value="Genomic_DNA"/>
</dbReference>
<dbReference type="AlphaFoldDB" id="A0A6J4QRE9"/>
<accession>A0A6J4QRE9</accession>
<sequence>MGFHRYSLTGGFVTIPRAGFEDMLGWANAGRTDVAQKARM</sequence>
<proteinExistence type="predicted"/>
<protein>
    <submittedName>
        <fullName evidence="1">Uncharacterized protein</fullName>
    </submittedName>
</protein>
<organism evidence="1">
    <name type="scientific">uncultured Rubrobacteraceae bacterium</name>
    <dbReference type="NCBI Taxonomy" id="349277"/>
    <lineage>
        <taxon>Bacteria</taxon>
        <taxon>Bacillati</taxon>
        <taxon>Actinomycetota</taxon>
        <taxon>Rubrobacteria</taxon>
        <taxon>Rubrobacterales</taxon>
        <taxon>Rubrobacteraceae</taxon>
        <taxon>environmental samples</taxon>
    </lineage>
</organism>
<reference evidence="1" key="1">
    <citation type="submission" date="2020-02" db="EMBL/GenBank/DDBJ databases">
        <authorList>
            <person name="Meier V. D."/>
        </authorList>
    </citation>
    <scope>NUCLEOTIDE SEQUENCE</scope>
    <source>
        <strain evidence="1">AVDCRST_MAG37</strain>
    </source>
</reference>
<name>A0A6J4QRE9_9ACTN</name>